<dbReference type="Pfam" id="PF03401">
    <property type="entry name" value="TctC"/>
    <property type="match status" value="1"/>
</dbReference>
<dbReference type="PANTHER" id="PTHR42928:SF5">
    <property type="entry name" value="BLR1237 PROTEIN"/>
    <property type="match status" value="1"/>
</dbReference>
<dbReference type="InterPro" id="IPR005064">
    <property type="entry name" value="BUG"/>
</dbReference>
<sequence length="322" mass="33257">MSTRRHLLAAGAAALAASAPRGASAQSWPARPIRLIVAFAPGGFTDIAARLLAERLGAALGQPVTVDNRAGAAGIIGTEAAARSAADGHTLLMGTISTQAMNVGLYRTLPYDPVADFAPVSGVATSPNLLVAHPSKGINDVAALIARARAEPGVLTYGSGGNGTSSHLAGELFKSLARVDLLHVPFRSTAPAATALVAGQVDVMFDTLPSALPHAREGRLRALGVTSTERLPSLPEIPAVAETVPRFEMGVWTGLFVPTGTPAPVMERLNAATQEALPHLAPRFAELGLQPFAAGPAELAAHLRREIGKWTEVIRAARITAD</sequence>
<proteinExistence type="inferred from homology"/>
<gene>
    <name evidence="3" type="ORF">OF850_17005</name>
</gene>
<evidence type="ECO:0000313" key="3">
    <source>
        <dbReference type="EMBL" id="MCW8087334.1"/>
    </source>
</evidence>
<dbReference type="PANTHER" id="PTHR42928">
    <property type="entry name" value="TRICARBOXYLATE-BINDING PROTEIN"/>
    <property type="match status" value="1"/>
</dbReference>
<comment type="caution">
    <text evidence="3">The sequence shown here is derived from an EMBL/GenBank/DDBJ whole genome shotgun (WGS) entry which is preliminary data.</text>
</comment>
<dbReference type="InterPro" id="IPR006311">
    <property type="entry name" value="TAT_signal"/>
</dbReference>
<name>A0ABT3NYU2_9PROT</name>
<keyword evidence="4" id="KW-1185">Reference proteome</keyword>
<dbReference type="CDD" id="cd13578">
    <property type="entry name" value="PBP2_Bug27"/>
    <property type="match status" value="1"/>
</dbReference>
<dbReference type="PROSITE" id="PS51318">
    <property type="entry name" value="TAT"/>
    <property type="match status" value="1"/>
</dbReference>
<dbReference type="PIRSF" id="PIRSF017082">
    <property type="entry name" value="YflP"/>
    <property type="match status" value="1"/>
</dbReference>
<evidence type="ECO:0000256" key="2">
    <source>
        <dbReference type="SAM" id="SignalP"/>
    </source>
</evidence>
<feature type="signal peptide" evidence="2">
    <location>
        <begin position="1"/>
        <end position="25"/>
    </location>
</feature>
<dbReference type="SUPFAM" id="SSF53850">
    <property type="entry name" value="Periplasmic binding protein-like II"/>
    <property type="match status" value="1"/>
</dbReference>
<dbReference type="Gene3D" id="3.40.190.150">
    <property type="entry name" value="Bordetella uptake gene, domain 1"/>
    <property type="match status" value="1"/>
</dbReference>
<dbReference type="InterPro" id="IPR042100">
    <property type="entry name" value="Bug_dom1"/>
</dbReference>
<dbReference type="Proteomes" id="UP001526430">
    <property type="component" value="Unassembled WGS sequence"/>
</dbReference>
<reference evidence="3 4" key="1">
    <citation type="submission" date="2022-10" db="EMBL/GenBank/DDBJ databases">
        <title>Roseococcus glaciei nov., sp. nov., isolated from glacier.</title>
        <authorList>
            <person name="Liu Q."/>
            <person name="Xin Y.-H."/>
        </authorList>
    </citation>
    <scope>NUCLEOTIDE SEQUENCE [LARGE SCALE GENOMIC DNA]</scope>
    <source>
        <strain evidence="3 4">MDT2-1-1</strain>
    </source>
</reference>
<dbReference type="Gene3D" id="3.40.190.10">
    <property type="entry name" value="Periplasmic binding protein-like II"/>
    <property type="match status" value="1"/>
</dbReference>
<feature type="chain" id="PRO_5047255063" evidence="2">
    <location>
        <begin position="26"/>
        <end position="322"/>
    </location>
</feature>
<organism evidence="3 4">
    <name type="scientific">Sabulicella glaciei</name>
    <dbReference type="NCBI Taxonomy" id="2984948"/>
    <lineage>
        <taxon>Bacteria</taxon>
        <taxon>Pseudomonadati</taxon>
        <taxon>Pseudomonadota</taxon>
        <taxon>Alphaproteobacteria</taxon>
        <taxon>Acetobacterales</taxon>
        <taxon>Acetobacteraceae</taxon>
        <taxon>Sabulicella</taxon>
    </lineage>
</organism>
<accession>A0ABT3NYU2</accession>
<evidence type="ECO:0000256" key="1">
    <source>
        <dbReference type="ARBA" id="ARBA00006987"/>
    </source>
</evidence>
<keyword evidence="2" id="KW-0732">Signal</keyword>
<protein>
    <submittedName>
        <fullName evidence="3">Tripartite tricarboxylate transporter substrate binding protein</fullName>
    </submittedName>
</protein>
<evidence type="ECO:0000313" key="4">
    <source>
        <dbReference type="Proteomes" id="UP001526430"/>
    </source>
</evidence>
<dbReference type="EMBL" id="JAPFQI010000015">
    <property type="protein sequence ID" value="MCW8087334.1"/>
    <property type="molecule type" value="Genomic_DNA"/>
</dbReference>
<dbReference type="RefSeq" id="WP_301591515.1">
    <property type="nucleotide sequence ID" value="NZ_JAPFQI010000015.1"/>
</dbReference>
<comment type="similarity">
    <text evidence="1">Belongs to the UPF0065 (bug) family.</text>
</comment>